<protein>
    <recommendedName>
        <fullName evidence="3">GMP synthase</fullName>
    </recommendedName>
</protein>
<organism evidence="1 2">
    <name type="scientific">Daphnia magna</name>
    <dbReference type="NCBI Taxonomy" id="35525"/>
    <lineage>
        <taxon>Eukaryota</taxon>
        <taxon>Metazoa</taxon>
        <taxon>Ecdysozoa</taxon>
        <taxon>Arthropoda</taxon>
        <taxon>Crustacea</taxon>
        <taxon>Branchiopoda</taxon>
        <taxon>Diplostraca</taxon>
        <taxon>Cladocera</taxon>
        <taxon>Anomopoda</taxon>
        <taxon>Daphniidae</taxon>
        <taxon>Daphnia</taxon>
    </lineage>
</organism>
<keyword evidence="2" id="KW-1185">Reference proteome</keyword>
<evidence type="ECO:0000313" key="1">
    <source>
        <dbReference type="EMBL" id="KAK4018787.1"/>
    </source>
</evidence>
<dbReference type="InterPro" id="IPR035927">
    <property type="entry name" value="DUSP-like_sf"/>
</dbReference>
<dbReference type="EMBL" id="JAOYFB010000036">
    <property type="protein sequence ID" value="KAK4018787.1"/>
    <property type="molecule type" value="Genomic_DNA"/>
</dbReference>
<dbReference type="Gene3D" id="3.30.2230.10">
    <property type="entry name" value="DUSP-like"/>
    <property type="match status" value="1"/>
</dbReference>
<evidence type="ECO:0000313" key="2">
    <source>
        <dbReference type="Proteomes" id="UP001234178"/>
    </source>
</evidence>
<name>A0ABR0A0V5_9CRUS</name>
<evidence type="ECO:0008006" key="3">
    <source>
        <dbReference type="Google" id="ProtNLM"/>
    </source>
</evidence>
<dbReference type="Proteomes" id="UP001234178">
    <property type="component" value="Unassembled WGS sequence"/>
</dbReference>
<sequence>MSRLTQPCPMCPSPRLPSLLKKNKQKTLYPANRYPCLNVCLVYGSMHEVSFVKEAGSRIMSWKSFRDLPIAMKGFLFTYVMAKVDQNYGVAVDIFELTSTIRENLQANVAYFDRQSTVNGDAHWEPLQRTSLWRCTTAQPLKTRGRGRRHLKVELHFSLVAEPVWNLLVQWYQVSTCSKTGTQSPNTC</sequence>
<comment type="caution">
    <text evidence="1">The sequence shown here is derived from an EMBL/GenBank/DDBJ whole genome shotgun (WGS) entry which is preliminary data.</text>
</comment>
<accession>A0ABR0A0V5</accession>
<proteinExistence type="predicted"/>
<reference evidence="1 2" key="1">
    <citation type="journal article" date="2023" name="Nucleic Acids Res.">
        <title>The hologenome of Daphnia magna reveals possible DNA methylation and microbiome-mediated evolution of the host genome.</title>
        <authorList>
            <person name="Chaturvedi A."/>
            <person name="Li X."/>
            <person name="Dhandapani V."/>
            <person name="Marshall H."/>
            <person name="Kissane S."/>
            <person name="Cuenca-Cambronero M."/>
            <person name="Asole G."/>
            <person name="Calvet F."/>
            <person name="Ruiz-Romero M."/>
            <person name="Marangio P."/>
            <person name="Guigo R."/>
            <person name="Rago D."/>
            <person name="Mirbahai L."/>
            <person name="Eastwood N."/>
            <person name="Colbourne J.K."/>
            <person name="Zhou J."/>
            <person name="Mallon E."/>
            <person name="Orsini L."/>
        </authorList>
    </citation>
    <scope>NUCLEOTIDE SEQUENCE [LARGE SCALE GENOMIC DNA]</scope>
    <source>
        <strain evidence="1">LRV0_1</strain>
    </source>
</reference>
<gene>
    <name evidence="1" type="ORF">OUZ56_000829</name>
</gene>